<keyword evidence="2" id="KW-1185">Reference proteome</keyword>
<sequence length="588" mass="68395">MATSSQDLYDIDTDTINYINVLDSTYLDPDQEYKLLDNESGCSFTDHSCEIPGTPHTDSSENDYLYSDTFSNKEIYELALNYFRTLSNNDEIYRDIDWLSSDLDKSTDTESSCSFSLLTKENETDYEIKDYKRSNNSNSNIKQCVISEIKDVNQPNAQALKFNPPSYMATKIAMQLKKIQLSSLFETENYIKIIREQPKKLGEALGLEIRTRKSHELIEMRHQDLVKGKSISLESNVQDSTITIDDDNNKESSINNLSFVNKKRRYDQFYKTNNIIIPDLEHEQQTYSLNNLSNKQKDPQRFDNELTLDNSNFEDYSPFHNNKDIQTKAFMTSNSVNLNDNLNFKNLLIHRSTNNFWILLLIFKYQERFWLSDVMIESLLKICKLVLIDADIRQFENFSSTIYMTNKLLEIRKNNKINKIFAACPDCNKLYNISTSNSGFKCTYIEFPSHPLQTQRQPCGSEVLVKVPVKQELLQIIMQNWRLDDLISTQSNNLNLIKGLSLIWPKATVGSLAIYDNCKFDELCLFRQIYQLEIEDTITAYYNNAYDMEFLSIEEFTGEKARSFERRIVIRPQAQLSLELDNPGHGQN</sequence>
<evidence type="ECO:0000313" key="1">
    <source>
        <dbReference type="EMBL" id="CAG8460297.1"/>
    </source>
</evidence>
<name>A0A9N8VS12_9GLOM</name>
<organism evidence="1 2">
    <name type="scientific">Racocetra fulgida</name>
    <dbReference type="NCBI Taxonomy" id="60492"/>
    <lineage>
        <taxon>Eukaryota</taxon>
        <taxon>Fungi</taxon>
        <taxon>Fungi incertae sedis</taxon>
        <taxon>Mucoromycota</taxon>
        <taxon>Glomeromycotina</taxon>
        <taxon>Glomeromycetes</taxon>
        <taxon>Diversisporales</taxon>
        <taxon>Gigasporaceae</taxon>
        <taxon>Racocetra</taxon>
    </lineage>
</organism>
<comment type="caution">
    <text evidence="1">The sequence shown here is derived from an EMBL/GenBank/DDBJ whole genome shotgun (WGS) entry which is preliminary data.</text>
</comment>
<accession>A0A9N8VS12</accession>
<protein>
    <submittedName>
        <fullName evidence="1">16488_t:CDS:1</fullName>
    </submittedName>
</protein>
<gene>
    <name evidence="1" type="ORF">RFULGI_LOCUS653</name>
</gene>
<dbReference type="AlphaFoldDB" id="A0A9N8VS12"/>
<dbReference type="OrthoDB" id="2441833at2759"/>
<evidence type="ECO:0000313" key="2">
    <source>
        <dbReference type="Proteomes" id="UP000789396"/>
    </source>
</evidence>
<dbReference type="Proteomes" id="UP000789396">
    <property type="component" value="Unassembled WGS sequence"/>
</dbReference>
<dbReference type="EMBL" id="CAJVPZ010000296">
    <property type="protein sequence ID" value="CAG8460297.1"/>
    <property type="molecule type" value="Genomic_DNA"/>
</dbReference>
<proteinExistence type="predicted"/>
<feature type="non-terminal residue" evidence="1">
    <location>
        <position position="588"/>
    </location>
</feature>
<reference evidence="1" key="1">
    <citation type="submission" date="2021-06" db="EMBL/GenBank/DDBJ databases">
        <authorList>
            <person name="Kallberg Y."/>
            <person name="Tangrot J."/>
            <person name="Rosling A."/>
        </authorList>
    </citation>
    <scope>NUCLEOTIDE SEQUENCE</scope>
    <source>
        <strain evidence="1">IN212</strain>
    </source>
</reference>